<protein>
    <recommendedName>
        <fullName evidence="7">W2 domain-containing protein</fullName>
    </recommendedName>
</protein>
<dbReference type="GO" id="GO:0005829">
    <property type="term" value="C:cytosol"/>
    <property type="evidence" value="ECO:0007669"/>
    <property type="project" value="TreeGrafter"/>
</dbReference>
<dbReference type="SUPFAM" id="SSF100966">
    <property type="entry name" value="Translation initiation factor 2 beta, aIF2beta, N-terminal domain"/>
    <property type="match status" value="1"/>
</dbReference>
<dbReference type="InterPro" id="IPR016190">
    <property type="entry name" value="Transl_init_fac_IF2/IF5_Zn-bd"/>
</dbReference>
<evidence type="ECO:0000313" key="9">
    <source>
        <dbReference type="Proteomes" id="UP000807716"/>
    </source>
</evidence>
<dbReference type="InterPro" id="IPR002735">
    <property type="entry name" value="Transl_init_fac_IF2/IF5_dom"/>
</dbReference>
<dbReference type="Pfam" id="PF02020">
    <property type="entry name" value="W2"/>
    <property type="match status" value="1"/>
</dbReference>
<comment type="caution">
    <text evidence="8">The sequence shown here is derived from an EMBL/GenBank/DDBJ whole genome shotgun (WGS) entry which is preliminary data.</text>
</comment>
<dbReference type="Gene3D" id="2.20.25.350">
    <property type="match status" value="1"/>
</dbReference>
<evidence type="ECO:0000256" key="3">
    <source>
        <dbReference type="ARBA" id="ARBA00022741"/>
    </source>
</evidence>
<keyword evidence="9" id="KW-1185">Reference proteome</keyword>
<dbReference type="Proteomes" id="UP000807716">
    <property type="component" value="Unassembled WGS sequence"/>
</dbReference>
<keyword evidence="4" id="KW-0648">Protein biosynthesis</keyword>
<dbReference type="PROSITE" id="PS51363">
    <property type="entry name" value="W2"/>
    <property type="match status" value="1"/>
</dbReference>
<dbReference type="PANTHER" id="PTHR23001:SF7">
    <property type="entry name" value="EUKARYOTIC TRANSLATION INITIATION FACTOR 5"/>
    <property type="match status" value="1"/>
</dbReference>
<organism evidence="8 9">
    <name type="scientific">Actinomortierella ambigua</name>
    <dbReference type="NCBI Taxonomy" id="1343610"/>
    <lineage>
        <taxon>Eukaryota</taxon>
        <taxon>Fungi</taxon>
        <taxon>Fungi incertae sedis</taxon>
        <taxon>Mucoromycota</taxon>
        <taxon>Mortierellomycotina</taxon>
        <taxon>Mortierellomycetes</taxon>
        <taxon>Mortierellales</taxon>
        <taxon>Mortierellaceae</taxon>
        <taxon>Actinomortierella</taxon>
    </lineage>
</organism>
<dbReference type="SMART" id="SM00653">
    <property type="entry name" value="eIF2B_5"/>
    <property type="match status" value="1"/>
</dbReference>
<name>A0A9P6U725_9FUNG</name>
<dbReference type="InterPro" id="IPR016189">
    <property type="entry name" value="Transl_init_fac_IF2/IF5_N"/>
</dbReference>
<dbReference type="SUPFAM" id="SSF75689">
    <property type="entry name" value="Zinc-binding domain of translation initiation factor 2 beta"/>
    <property type="match status" value="1"/>
</dbReference>
<evidence type="ECO:0000256" key="6">
    <source>
        <dbReference type="SAM" id="MobiDB-lite"/>
    </source>
</evidence>
<gene>
    <name evidence="8" type="ORF">DFQ27_001808</name>
</gene>
<evidence type="ECO:0000256" key="5">
    <source>
        <dbReference type="ARBA" id="ARBA00023134"/>
    </source>
</evidence>
<dbReference type="GO" id="GO:0003743">
    <property type="term" value="F:translation initiation factor activity"/>
    <property type="evidence" value="ECO:0007669"/>
    <property type="project" value="UniProtKB-KW"/>
</dbReference>
<feature type="region of interest" description="Disordered" evidence="6">
    <location>
        <begin position="229"/>
        <end position="251"/>
    </location>
</feature>
<evidence type="ECO:0000256" key="4">
    <source>
        <dbReference type="ARBA" id="ARBA00022917"/>
    </source>
</evidence>
<evidence type="ECO:0000313" key="8">
    <source>
        <dbReference type="EMBL" id="KAG0263349.1"/>
    </source>
</evidence>
<dbReference type="InterPro" id="IPR003307">
    <property type="entry name" value="W2_domain"/>
</dbReference>
<feature type="compositionally biased region" description="Acidic residues" evidence="6">
    <location>
        <begin position="241"/>
        <end position="250"/>
    </location>
</feature>
<dbReference type="GO" id="GO:0005092">
    <property type="term" value="F:GDP-dissociation inhibitor activity"/>
    <property type="evidence" value="ECO:0007669"/>
    <property type="project" value="TreeGrafter"/>
</dbReference>
<dbReference type="InterPro" id="IPR016024">
    <property type="entry name" value="ARM-type_fold"/>
</dbReference>
<dbReference type="Gene3D" id="3.30.30.170">
    <property type="match status" value="1"/>
</dbReference>
<sequence length="412" mass="46122">MANLNIGGQSDDAFYRYKMPKLIHKVEGKGNGIKTVIPNMSDIARSLNRPPTYPTKFFGCELGAQVKCDEKTDRYIVNGQHDADKLQQLLNGFIQRFVLCPACGNPETDILVDKSSTIFMYCNACGVRSKGDNIHKLATYIVKNPPVNAAYGKKSKGDKGDKKSSKNKNGTSTPPEEDEDSNNGKKIKDDPLTRKIKQEAAALGDADSYKSQLDDWSVDTSSEAVAARQKDLEGNMKGLSLDDDDEDGEGNGENPYELFGEFLEEAIETHGKAPSDRDILEKAEELGILGKSRAITVLVQCIFTDEMAREIKTRINMLRKFVVSEKAQKACLGGMERHLITSKTLMMKAPLVLQAFYDTELIEEEIILRWAEKPSKRFVTRDEAKLIRERCAPFIKWLEEAEEEDSEEEDSE</sequence>
<dbReference type="GO" id="GO:0005525">
    <property type="term" value="F:GTP binding"/>
    <property type="evidence" value="ECO:0007669"/>
    <property type="project" value="UniProtKB-KW"/>
</dbReference>
<evidence type="ECO:0000256" key="2">
    <source>
        <dbReference type="ARBA" id="ARBA00022540"/>
    </source>
</evidence>
<dbReference type="SMART" id="SM00515">
    <property type="entry name" value="eIF5C"/>
    <property type="match status" value="1"/>
</dbReference>
<dbReference type="GO" id="GO:0001732">
    <property type="term" value="P:formation of cytoplasmic translation initiation complex"/>
    <property type="evidence" value="ECO:0007669"/>
    <property type="project" value="TreeGrafter"/>
</dbReference>
<dbReference type="SUPFAM" id="SSF48371">
    <property type="entry name" value="ARM repeat"/>
    <property type="match status" value="1"/>
</dbReference>
<keyword evidence="5" id="KW-0342">GTP-binding</keyword>
<dbReference type="OrthoDB" id="10250831at2759"/>
<accession>A0A9P6U725</accession>
<dbReference type="CDD" id="cd11561">
    <property type="entry name" value="W2_eIF5"/>
    <property type="match status" value="1"/>
</dbReference>
<dbReference type="FunFam" id="2.20.25.350:FF:000001">
    <property type="entry name" value="Eukaryotic translation initiation factor 5"/>
    <property type="match status" value="1"/>
</dbReference>
<feature type="domain" description="W2" evidence="7">
    <location>
        <begin position="249"/>
        <end position="408"/>
    </location>
</feature>
<dbReference type="AlphaFoldDB" id="A0A9P6U725"/>
<dbReference type="PANTHER" id="PTHR23001">
    <property type="entry name" value="EUKARYOTIC TRANSLATION INITIATION FACTOR"/>
    <property type="match status" value="1"/>
</dbReference>
<keyword evidence="2" id="KW-0396">Initiation factor</keyword>
<feature type="region of interest" description="Disordered" evidence="6">
    <location>
        <begin position="149"/>
        <end position="193"/>
    </location>
</feature>
<evidence type="ECO:0000259" key="7">
    <source>
        <dbReference type="PROSITE" id="PS51363"/>
    </source>
</evidence>
<feature type="compositionally biased region" description="Basic and acidic residues" evidence="6">
    <location>
        <begin position="155"/>
        <end position="164"/>
    </location>
</feature>
<dbReference type="GO" id="GO:0071074">
    <property type="term" value="F:eukaryotic initiation factor eIF2 binding"/>
    <property type="evidence" value="ECO:0007669"/>
    <property type="project" value="TreeGrafter"/>
</dbReference>
<feature type="compositionally biased region" description="Basic and acidic residues" evidence="6">
    <location>
        <begin position="182"/>
        <end position="193"/>
    </location>
</feature>
<dbReference type="Gene3D" id="1.25.40.180">
    <property type="match status" value="1"/>
</dbReference>
<comment type="similarity">
    <text evidence="1">Belongs to the eIF-2-beta/eIF-5 family.</text>
</comment>
<keyword evidence="3" id="KW-0547">Nucleotide-binding</keyword>
<dbReference type="EMBL" id="JAAAJB010000163">
    <property type="protein sequence ID" value="KAG0263349.1"/>
    <property type="molecule type" value="Genomic_DNA"/>
</dbReference>
<dbReference type="InterPro" id="IPR045196">
    <property type="entry name" value="IF2/IF5"/>
</dbReference>
<evidence type="ECO:0000256" key="1">
    <source>
        <dbReference type="ARBA" id="ARBA00010397"/>
    </source>
</evidence>
<dbReference type="FunFam" id="3.30.30.170:FF:000002">
    <property type="entry name" value="Eukaryotic translation initiation factor 5"/>
    <property type="match status" value="1"/>
</dbReference>
<dbReference type="Pfam" id="PF01873">
    <property type="entry name" value="eIF-5_eIF-2B"/>
    <property type="match status" value="1"/>
</dbReference>
<reference evidence="8" key="1">
    <citation type="journal article" date="2020" name="Fungal Divers.">
        <title>Resolving the Mortierellaceae phylogeny through synthesis of multi-gene phylogenetics and phylogenomics.</title>
        <authorList>
            <person name="Vandepol N."/>
            <person name="Liber J."/>
            <person name="Desiro A."/>
            <person name="Na H."/>
            <person name="Kennedy M."/>
            <person name="Barry K."/>
            <person name="Grigoriev I.V."/>
            <person name="Miller A.N."/>
            <person name="O'Donnell K."/>
            <person name="Stajich J.E."/>
            <person name="Bonito G."/>
        </authorList>
    </citation>
    <scope>NUCLEOTIDE SEQUENCE</scope>
    <source>
        <strain evidence="8">BC1065</strain>
    </source>
</reference>
<proteinExistence type="inferred from homology"/>